<keyword evidence="6 8" id="KW-0408">Iron</keyword>
<keyword evidence="11" id="KW-1185">Reference proteome</keyword>
<evidence type="ECO:0000256" key="4">
    <source>
        <dbReference type="ARBA" id="ARBA00022723"/>
    </source>
</evidence>
<comment type="similarity">
    <text evidence="2 9">Belongs to the cytochrome P450 family.</text>
</comment>
<dbReference type="InterPro" id="IPR002401">
    <property type="entry name" value="Cyt_P450_E_grp-I"/>
</dbReference>
<dbReference type="GO" id="GO:0005506">
    <property type="term" value="F:iron ion binding"/>
    <property type="evidence" value="ECO:0007669"/>
    <property type="project" value="InterPro"/>
</dbReference>
<dbReference type="SUPFAM" id="SSF48264">
    <property type="entry name" value="Cytochrome P450"/>
    <property type="match status" value="1"/>
</dbReference>
<dbReference type="AlphaFoldDB" id="A0A0G2FDZ0"/>
<evidence type="ECO:0000256" key="7">
    <source>
        <dbReference type="ARBA" id="ARBA00023033"/>
    </source>
</evidence>
<gene>
    <name evidence="10" type="ORF">UCDDA912_g07678</name>
</gene>
<dbReference type="PANTHER" id="PTHR24305">
    <property type="entry name" value="CYTOCHROME P450"/>
    <property type="match status" value="1"/>
</dbReference>
<evidence type="ECO:0000256" key="3">
    <source>
        <dbReference type="ARBA" id="ARBA00022617"/>
    </source>
</evidence>
<dbReference type="Pfam" id="PF00067">
    <property type="entry name" value="p450"/>
    <property type="match status" value="1"/>
</dbReference>
<dbReference type="InterPro" id="IPR001128">
    <property type="entry name" value="Cyt_P450"/>
</dbReference>
<keyword evidence="7 9" id="KW-0503">Monooxygenase</keyword>
<protein>
    <submittedName>
        <fullName evidence="10">Putative cytochrome p450</fullName>
    </submittedName>
</protein>
<evidence type="ECO:0000256" key="6">
    <source>
        <dbReference type="ARBA" id="ARBA00023004"/>
    </source>
</evidence>
<keyword evidence="5 9" id="KW-0560">Oxidoreductase</keyword>
<evidence type="ECO:0000256" key="2">
    <source>
        <dbReference type="ARBA" id="ARBA00010617"/>
    </source>
</evidence>
<evidence type="ECO:0000313" key="10">
    <source>
        <dbReference type="EMBL" id="KKY32359.1"/>
    </source>
</evidence>
<evidence type="ECO:0000256" key="8">
    <source>
        <dbReference type="PIRSR" id="PIRSR602401-1"/>
    </source>
</evidence>
<feature type="binding site" description="axial binding residue" evidence="8">
    <location>
        <position position="416"/>
    </location>
    <ligand>
        <name>heme</name>
        <dbReference type="ChEBI" id="CHEBI:30413"/>
    </ligand>
    <ligandPart>
        <name>Fe</name>
        <dbReference type="ChEBI" id="CHEBI:18248"/>
    </ligandPart>
</feature>
<evidence type="ECO:0000256" key="9">
    <source>
        <dbReference type="RuleBase" id="RU000461"/>
    </source>
</evidence>
<reference evidence="10 11" key="1">
    <citation type="submission" date="2015-05" db="EMBL/GenBank/DDBJ databases">
        <title>Distinctive expansion of gene families associated with plant cell wall degradation and secondary metabolism in the genomes of grapevine trunk pathogens.</title>
        <authorList>
            <person name="Lawrence D.P."/>
            <person name="Travadon R."/>
            <person name="Rolshausen P.E."/>
            <person name="Baumgartner K."/>
        </authorList>
    </citation>
    <scope>NUCLEOTIDE SEQUENCE [LARGE SCALE GENOMIC DNA]</scope>
    <source>
        <strain evidence="10">DA912</strain>
    </source>
</reference>
<comment type="cofactor">
    <cofactor evidence="1 8">
        <name>heme</name>
        <dbReference type="ChEBI" id="CHEBI:30413"/>
    </cofactor>
</comment>
<dbReference type="CDD" id="cd11062">
    <property type="entry name" value="CYP58-like"/>
    <property type="match status" value="1"/>
</dbReference>
<dbReference type="GO" id="GO:0004497">
    <property type="term" value="F:monooxygenase activity"/>
    <property type="evidence" value="ECO:0007669"/>
    <property type="project" value="UniProtKB-KW"/>
</dbReference>
<dbReference type="PANTHER" id="PTHR24305:SF157">
    <property type="entry name" value="N-ACETYLTRYPTOPHAN 6-HYDROXYLASE IVOC-RELATED"/>
    <property type="match status" value="1"/>
</dbReference>
<dbReference type="GO" id="GO:0020037">
    <property type="term" value="F:heme binding"/>
    <property type="evidence" value="ECO:0007669"/>
    <property type="project" value="InterPro"/>
</dbReference>
<dbReference type="OrthoDB" id="3945418at2759"/>
<accession>A0A0G2FDZ0</accession>
<dbReference type="PRINTS" id="PR00385">
    <property type="entry name" value="P450"/>
</dbReference>
<dbReference type="PRINTS" id="PR00463">
    <property type="entry name" value="EP450I"/>
</dbReference>
<dbReference type="InterPro" id="IPR017972">
    <property type="entry name" value="Cyt_P450_CS"/>
</dbReference>
<proteinExistence type="inferred from homology"/>
<sequence length="476" mass="53960">MRRPIVRISPFELHVDDSSFFNEIYRQDGRWHKYEFSTKGQAAPGGAVFTADHDAHKRRRMAINPFLSKPAIMKRMDLIQSKINLLQERIKEATNQGTMFELGLAFSAMTIDIATAYVMGKSYDSLRSPGFNKELTRVLQEGGYLWHVNKHIQLSNFLFKHLLPFMPSGAVPEAVRPFFVFLRDCEDRTKELIDLHDRQGVTNTGEEKPSARGFPSSQTLVELIMSSSLPREEKQYKRINDEVGTVTGAGFETSSNTLRHISYHLYSNPHILARLRAELDAHPEACTEAAAPEDAEGTASHNHRTWSWDKLSRLPYLTGVVKEGLRLTPGIVTRMQRVAEHPLTYREGGAGANGRAWTLPAGTPVGMSLMSMHMDEDVFPQPLRFWPERWADEEDEGRRKRLDKHFAPFSRGTRICVGMHLAWAELYLTVAMLASQFDFEFTGGTGPEDVEWLNDRFILGVKGKNGIRVVASKRQA</sequence>
<dbReference type="Proteomes" id="UP000034680">
    <property type="component" value="Unassembled WGS sequence"/>
</dbReference>
<evidence type="ECO:0000256" key="1">
    <source>
        <dbReference type="ARBA" id="ARBA00001971"/>
    </source>
</evidence>
<name>A0A0G2FDZ0_9PEZI</name>
<dbReference type="STRING" id="1214573.A0A0G2FDZ0"/>
<keyword evidence="4 8" id="KW-0479">Metal-binding</keyword>
<reference evidence="10 11" key="2">
    <citation type="submission" date="2015-05" db="EMBL/GenBank/DDBJ databases">
        <authorList>
            <person name="Morales-Cruz A."/>
            <person name="Amrine K.C."/>
            <person name="Cantu D."/>
        </authorList>
    </citation>
    <scope>NUCLEOTIDE SEQUENCE [LARGE SCALE GENOMIC DNA]</scope>
    <source>
        <strain evidence="10">DA912</strain>
    </source>
</reference>
<comment type="caution">
    <text evidence="10">The sequence shown here is derived from an EMBL/GenBank/DDBJ whole genome shotgun (WGS) entry which is preliminary data.</text>
</comment>
<dbReference type="PROSITE" id="PS00086">
    <property type="entry name" value="CYTOCHROME_P450"/>
    <property type="match status" value="1"/>
</dbReference>
<keyword evidence="3 8" id="KW-0349">Heme</keyword>
<dbReference type="InterPro" id="IPR050121">
    <property type="entry name" value="Cytochrome_P450_monoxygenase"/>
</dbReference>
<evidence type="ECO:0000256" key="5">
    <source>
        <dbReference type="ARBA" id="ARBA00023002"/>
    </source>
</evidence>
<organism evidence="10 11">
    <name type="scientific">Diaporthe ampelina</name>
    <dbReference type="NCBI Taxonomy" id="1214573"/>
    <lineage>
        <taxon>Eukaryota</taxon>
        <taxon>Fungi</taxon>
        <taxon>Dikarya</taxon>
        <taxon>Ascomycota</taxon>
        <taxon>Pezizomycotina</taxon>
        <taxon>Sordariomycetes</taxon>
        <taxon>Sordariomycetidae</taxon>
        <taxon>Diaporthales</taxon>
        <taxon>Diaporthaceae</taxon>
        <taxon>Diaporthe</taxon>
    </lineage>
</organism>
<dbReference type="GO" id="GO:0016705">
    <property type="term" value="F:oxidoreductase activity, acting on paired donors, with incorporation or reduction of molecular oxygen"/>
    <property type="evidence" value="ECO:0007669"/>
    <property type="project" value="InterPro"/>
</dbReference>
<dbReference type="Gene3D" id="1.10.630.10">
    <property type="entry name" value="Cytochrome P450"/>
    <property type="match status" value="1"/>
</dbReference>
<evidence type="ECO:0000313" key="11">
    <source>
        <dbReference type="Proteomes" id="UP000034680"/>
    </source>
</evidence>
<dbReference type="InterPro" id="IPR036396">
    <property type="entry name" value="Cyt_P450_sf"/>
</dbReference>
<dbReference type="EMBL" id="LCUC01000324">
    <property type="protein sequence ID" value="KKY32359.1"/>
    <property type="molecule type" value="Genomic_DNA"/>
</dbReference>